<keyword evidence="5" id="KW-0540">Nuclease</keyword>
<keyword evidence="5" id="KW-0378">Hydrolase</keyword>
<dbReference type="SUPFAM" id="SSF53032">
    <property type="entry name" value="tRNA-intron endonuclease catalytic domain-like"/>
    <property type="match status" value="1"/>
</dbReference>
<sequence length="197" mass="23214">MFRATLNGAIVIVESEKQFEEIYEMGFGKIWASEQKNMPNNNLTSEISQKLNDISCPEKKFEATQAKLFTLTDYETFYLMKDLKILELFRKNQFNSEIFVENALEIFTVNDTEFVRKYLAYRYFKNKGWVVKCGIKFACQFVLYEGSITKYHSKYMAFDDFCFGENNLRIGWNSFSAKCRLASQVKKVVGQNYLRKH</sequence>
<evidence type="ECO:0000313" key="5">
    <source>
        <dbReference type="EMBL" id="NDJ97023.1"/>
    </source>
</evidence>
<dbReference type="InterPro" id="IPR006677">
    <property type="entry name" value="tRNA_intron_Endonuc_cat-like"/>
</dbReference>
<dbReference type="Pfam" id="PF01974">
    <property type="entry name" value="tRNA_int_endo"/>
    <property type="match status" value="1"/>
</dbReference>
<dbReference type="PANTHER" id="PTHR21227">
    <property type="entry name" value="TRNA-SPLICING ENDONUCLEASE SUBUNIT SEN2"/>
    <property type="match status" value="1"/>
</dbReference>
<organism evidence="5">
    <name type="scientific">Myxobolus squamalis</name>
    <name type="common">Myxosporean</name>
    <dbReference type="NCBI Taxonomy" id="59785"/>
    <lineage>
        <taxon>Eukaryota</taxon>
        <taxon>Metazoa</taxon>
        <taxon>Cnidaria</taxon>
        <taxon>Myxozoa</taxon>
        <taxon>Myxosporea</taxon>
        <taxon>Bivalvulida</taxon>
        <taxon>Platysporina</taxon>
        <taxon>Myxobolidae</taxon>
        <taxon>Myxobolus</taxon>
    </lineage>
</organism>
<keyword evidence="5" id="KW-0255">Endonuclease</keyword>
<dbReference type="GO" id="GO:0000213">
    <property type="term" value="F:tRNA-intron lyase activity"/>
    <property type="evidence" value="ECO:0007669"/>
    <property type="project" value="UniProtKB-EC"/>
</dbReference>
<dbReference type="GO" id="GO:0005634">
    <property type="term" value="C:nucleus"/>
    <property type="evidence" value="ECO:0007669"/>
    <property type="project" value="UniProtKB-ARBA"/>
</dbReference>
<dbReference type="GO" id="GO:0006388">
    <property type="term" value="P:tRNA splicing, via endonucleolytic cleavage and ligation"/>
    <property type="evidence" value="ECO:0007669"/>
    <property type="project" value="InterPro"/>
</dbReference>
<dbReference type="CDD" id="cd22363">
    <property type="entry name" value="tRNA-intron_lyase_C"/>
    <property type="match status" value="1"/>
</dbReference>
<dbReference type="AlphaFoldDB" id="A0A6B2G8A0"/>
<dbReference type="GO" id="GO:0003676">
    <property type="term" value="F:nucleic acid binding"/>
    <property type="evidence" value="ECO:0007669"/>
    <property type="project" value="InterPro"/>
</dbReference>
<dbReference type="PANTHER" id="PTHR21227:SF0">
    <property type="entry name" value="TRNA-SPLICING ENDONUCLEASE SUBUNIT SEN2"/>
    <property type="match status" value="1"/>
</dbReference>
<protein>
    <recommendedName>
        <fullName evidence="2">tRNA-intron lyase</fullName>
        <ecNumber evidence="2">4.6.1.16</ecNumber>
    </recommendedName>
</protein>
<feature type="domain" description="tRNA intron endonuclease catalytic" evidence="4">
    <location>
        <begin position="114"/>
        <end position="187"/>
    </location>
</feature>
<evidence type="ECO:0000256" key="3">
    <source>
        <dbReference type="ARBA" id="ARBA00034031"/>
    </source>
</evidence>
<dbReference type="Gene3D" id="3.40.1350.10">
    <property type="match status" value="1"/>
</dbReference>
<dbReference type="InterPro" id="IPR036167">
    <property type="entry name" value="tRNA_intron_Endo_cat-like_sf"/>
</dbReference>
<dbReference type="EMBL" id="GHBR01002020">
    <property type="protein sequence ID" value="NDJ97023.1"/>
    <property type="molecule type" value="Transcribed_RNA"/>
</dbReference>
<dbReference type="EC" id="4.6.1.16" evidence="2"/>
<evidence type="ECO:0000256" key="2">
    <source>
        <dbReference type="ARBA" id="ARBA00012573"/>
    </source>
</evidence>
<name>A0A6B2G8A0_MYXSQ</name>
<dbReference type="GO" id="GO:0005737">
    <property type="term" value="C:cytoplasm"/>
    <property type="evidence" value="ECO:0007669"/>
    <property type="project" value="TreeGrafter"/>
</dbReference>
<evidence type="ECO:0000259" key="4">
    <source>
        <dbReference type="Pfam" id="PF01974"/>
    </source>
</evidence>
<proteinExistence type="inferred from homology"/>
<evidence type="ECO:0000256" key="1">
    <source>
        <dbReference type="ARBA" id="ARBA00008078"/>
    </source>
</evidence>
<reference evidence="5" key="1">
    <citation type="submission" date="2018-11" db="EMBL/GenBank/DDBJ databases">
        <title>Myxobolus squamalis genome and transcriptome.</title>
        <authorList>
            <person name="Yahalomi D."/>
            <person name="Atkinson S.D."/>
            <person name="Neuhof M."/>
            <person name="Chang E.S."/>
            <person name="Philippe H."/>
            <person name="Cartwright P."/>
            <person name="Bartholomew J.L."/>
            <person name="Huchon D."/>
        </authorList>
    </citation>
    <scope>NUCLEOTIDE SEQUENCE</scope>
    <source>
        <strain evidence="5">71B08</strain>
        <tissue evidence="5">Whole</tissue>
    </source>
</reference>
<comment type="catalytic activity">
    <reaction evidence="3">
        <text>pretRNA = a 3'-half-tRNA molecule with a 5'-OH end + a 5'-half-tRNA molecule with a 2',3'-cyclic phosphate end + an intron with a 2',3'-cyclic phosphate and a 5'-hydroxyl terminus.</text>
        <dbReference type="EC" id="4.6.1.16"/>
    </reaction>
</comment>
<dbReference type="InterPro" id="IPR006676">
    <property type="entry name" value="tRNA_splic"/>
</dbReference>
<dbReference type="InterPro" id="IPR011856">
    <property type="entry name" value="tRNA_endonuc-like_dom_sf"/>
</dbReference>
<accession>A0A6B2G8A0</accession>
<comment type="similarity">
    <text evidence="1">Belongs to the tRNA-intron endonuclease family.</text>
</comment>